<evidence type="ECO:0000313" key="2">
    <source>
        <dbReference type="EMBL" id="GEP60077.1"/>
    </source>
</evidence>
<accession>A0A512NMA2</accession>
<dbReference type="Proteomes" id="UP000321058">
    <property type="component" value="Unassembled WGS sequence"/>
</dbReference>
<dbReference type="PANTHER" id="PTHR43081">
    <property type="entry name" value="ADENYLATE CYCLASE, TERMINAL-DIFFERENTIATION SPECIFIC-RELATED"/>
    <property type="match status" value="1"/>
</dbReference>
<dbReference type="PANTHER" id="PTHR43081:SF11">
    <property type="entry name" value="BLR2264 PROTEIN"/>
    <property type="match status" value="1"/>
</dbReference>
<sequence length="401" mass="44043">MKLTAVTDWLADAGLRNLSLDDIVDGFVRRLNEIDVPVARSFVGMNTLHPMVRMRSLIWERATGLSARYEFQHVEADSPIILQSPFLPMIRHGIAERRYDLTSPPPEQEVPVFEELRLAGMTEWLGRIFQFGELASAGPERVGELFLVCSLTTDRPGGFSDAHIEAMQALLPVFGLAAKATTMRTVYQGLLSAYLGHDPAARVVAGTVQRGEVQGVEAVLFFTDLRGFTALANTLPGRDLIMLLDDCLDCMVRPVTARGGEVLKFLGDGLLAIFRIEDRPRAETCAMALEAAKEALALMTGLTETRRSRSLSTPELDIALHIGHVNYGNVGADARLDFTVIGPAVNEASRIERLCDALGRHLVMSQSFARAADASRHELVSLGRHRLRGVREETELFGLAP</sequence>
<dbReference type="EMBL" id="BKAJ01000149">
    <property type="protein sequence ID" value="GEP60077.1"/>
    <property type="molecule type" value="Genomic_DNA"/>
</dbReference>
<dbReference type="GO" id="GO:0004016">
    <property type="term" value="F:adenylate cyclase activity"/>
    <property type="evidence" value="ECO:0007669"/>
    <property type="project" value="UniProtKB-ARBA"/>
</dbReference>
<comment type="caution">
    <text evidence="2">The sequence shown here is derived from an EMBL/GenBank/DDBJ whole genome shotgun (WGS) entry which is preliminary data.</text>
</comment>
<dbReference type="AlphaFoldDB" id="A0A512NMA2"/>
<dbReference type="GO" id="GO:0035556">
    <property type="term" value="P:intracellular signal transduction"/>
    <property type="evidence" value="ECO:0007669"/>
    <property type="project" value="InterPro"/>
</dbReference>
<dbReference type="CDD" id="cd07302">
    <property type="entry name" value="CHD"/>
    <property type="match status" value="1"/>
</dbReference>
<dbReference type="SMART" id="SM00044">
    <property type="entry name" value="CYCc"/>
    <property type="match status" value="1"/>
</dbReference>
<dbReference type="PROSITE" id="PS50125">
    <property type="entry name" value="GUANYLATE_CYCLASE_2"/>
    <property type="match status" value="1"/>
</dbReference>
<reference evidence="2 3" key="1">
    <citation type="submission" date="2019-07" db="EMBL/GenBank/DDBJ databases">
        <title>Whole genome shotgun sequence of Reyranella soli NBRC 108950.</title>
        <authorList>
            <person name="Hosoyama A."/>
            <person name="Uohara A."/>
            <person name="Ohji S."/>
            <person name="Ichikawa N."/>
        </authorList>
    </citation>
    <scope>NUCLEOTIDE SEQUENCE [LARGE SCALE GENOMIC DNA]</scope>
    <source>
        <strain evidence="2 3">NBRC 108950</strain>
    </source>
</reference>
<dbReference type="Gene3D" id="3.30.70.1230">
    <property type="entry name" value="Nucleotide cyclase"/>
    <property type="match status" value="1"/>
</dbReference>
<feature type="domain" description="Guanylate cyclase" evidence="1">
    <location>
        <begin position="219"/>
        <end position="352"/>
    </location>
</feature>
<dbReference type="SUPFAM" id="SSF55073">
    <property type="entry name" value="Nucleotide cyclase"/>
    <property type="match status" value="1"/>
</dbReference>
<dbReference type="Pfam" id="PF00211">
    <property type="entry name" value="Guanylate_cyc"/>
    <property type="match status" value="1"/>
</dbReference>
<dbReference type="InterPro" id="IPR050697">
    <property type="entry name" value="Adenylyl/Guanylyl_Cyclase_3/4"/>
</dbReference>
<protein>
    <submittedName>
        <fullName evidence="2">Adenylate cyclase</fullName>
    </submittedName>
</protein>
<organism evidence="2 3">
    <name type="scientific">Reyranella soli</name>
    <dbReference type="NCBI Taxonomy" id="1230389"/>
    <lineage>
        <taxon>Bacteria</taxon>
        <taxon>Pseudomonadati</taxon>
        <taxon>Pseudomonadota</taxon>
        <taxon>Alphaproteobacteria</taxon>
        <taxon>Hyphomicrobiales</taxon>
        <taxon>Reyranellaceae</taxon>
        <taxon>Reyranella</taxon>
    </lineage>
</organism>
<dbReference type="OrthoDB" id="9762462at2"/>
<dbReference type="InterPro" id="IPR001054">
    <property type="entry name" value="A/G_cyclase"/>
</dbReference>
<evidence type="ECO:0000313" key="3">
    <source>
        <dbReference type="Proteomes" id="UP000321058"/>
    </source>
</evidence>
<keyword evidence="3" id="KW-1185">Reference proteome</keyword>
<dbReference type="GO" id="GO:0006171">
    <property type="term" value="P:cAMP biosynthetic process"/>
    <property type="evidence" value="ECO:0007669"/>
    <property type="project" value="TreeGrafter"/>
</dbReference>
<dbReference type="RefSeq" id="WP_147155445.1">
    <property type="nucleotide sequence ID" value="NZ_BKAJ01000149.1"/>
</dbReference>
<proteinExistence type="predicted"/>
<evidence type="ECO:0000259" key="1">
    <source>
        <dbReference type="PROSITE" id="PS50125"/>
    </source>
</evidence>
<name>A0A512NMA2_9HYPH</name>
<dbReference type="InterPro" id="IPR029787">
    <property type="entry name" value="Nucleotide_cyclase"/>
</dbReference>
<gene>
    <name evidence="2" type="primary">cyaG</name>
    <name evidence="2" type="ORF">RSO01_72430</name>
</gene>